<protein>
    <recommendedName>
        <fullName evidence="14">Zinc metalloprotease</fullName>
    </recommendedName>
</protein>
<dbReference type="PIRSF" id="PIRSF006404">
    <property type="entry name" value="UCP006404_Pept_M50_CBS"/>
    <property type="match status" value="1"/>
</dbReference>
<keyword evidence="11 14" id="KW-0482">Metalloprotease</keyword>
<feature type="transmembrane region" description="Helical" evidence="14">
    <location>
        <begin position="190"/>
        <end position="223"/>
    </location>
</feature>
<keyword evidence="10 14" id="KW-1133">Transmembrane helix</keyword>
<keyword evidence="6 14" id="KW-0479">Metal-binding</keyword>
<evidence type="ECO:0000256" key="1">
    <source>
        <dbReference type="ARBA" id="ARBA00004651"/>
    </source>
</evidence>
<evidence type="ECO:0000256" key="11">
    <source>
        <dbReference type="ARBA" id="ARBA00023049"/>
    </source>
</evidence>
<evidence type="ECO:0000256" key="4">
    <source>
        <dbReference type="ARBA" id="ARBA00022670"/>
    </source>
</evidence>
<dbReference type="PROSITE" id="PS51371">
    <property type="entry name" value="CBS"/>
    <property type="match status" value="1"/>
</dbReference>
<dbReference type="Proteomes" id="UP001604335">
    <property type="component" value="Unassembled WGS sequence"/>
</dbReference>
<proteinExistence type="inferred from homology"/>
<evidence type="ECO:0000256" key="15">
    <source>
        <dbReference type="PROSITE-ProRule" id="PRU00703"/>
    </source>
</evidence>
<keyword evidence="12 15" id="KW-0129">CBS domain</keyword>
<evidence type="ECO:0000256" key="5">
    <source>
        <dbReference type="ARBA" id="ARBA00022692"/>
    </source>
</evidence>
<comment type="cofactor">
    <cofactor evidence="14">
        <name>Zn(2+)</name>
        <dbReference type="ChEBI" id="CHEBI:29105"/>
    </cofactor>
    <text evidence="14">Binds 1 zinc ion per subunit.</text>
</comment>
<evidence type="ECO:0000256" key="10">
    <source>
        <dbReference type="ARBA" id="ARBA00022989"/>
    </source>
</evidence>
<dbReference type="PANTHER" id="PTHR39188">
    <property type="entry name" value="MEMBRANE-ASSOCIATED ZINC METALLOPROTEASE M50B"/>
    <property type="match status" value="1"/>
</dbReference>
<name>A0ABW7CCE5_9CYAN</name>
<dbReference type="SUPFAM" id="SSF54631">
    <property type="entry name" value="CBS-domain pair"/>
    <property type="match status" value="1"/>
</dbReference>
<dbReference type="RefSeq" id="WP_393014376.1">
    <property type="nucleotide sequence ID" value="NZ_JAZAQF010000082.1"/>
</dbReference>
<comment type="similarity">
    <text evidence="2 14">Belongs to the peptidase M50B family.</text>
</comment>
<evidence type="ECO:0000256" key="3">
    <source>
        <dbReference type="ARBA" id="ARBA00022475"/>
    </source>
</evidence>
<evidence type="ECO:0000256" key="2">
    <source>
        <dbReference type="ARBA" id="ARBA00007931"/>
    </source>
</evidence>
<keyword evidence="7" id="KW-0677">Repeat</keyword>
<reference evidence="18" key="1">
    <citation type="journal article" date="2024" name="Algal Res.">
        <title>Biochemical, toxicological and genomic investigation of a high-biomass producing Limnothrix strain isolated from Italian shallow drinking water reservoir.</title>
        <authorList>
            <person name="Simonazzi M."/>
            <person name="Shishido T.K."/>
            <person name="Delbaje E."/>
            <person name="Wahlsten M."/>
            <person name="Fewer D.P."/>
            <person name="Sivonen K."/>
            <person name="Pezzolesi L."/>
            <person name="Pistocchi R."/>
        </authorList>
    </citation>
    <scope>NUCLEOTIDE SEQUENCE [LARGE SCALE GENOMIC DNA]</scope>
    <source>
        <strain evidence="18">LRLZ20PSL1</strain>
    </source>
</reference>
<evidence type="ECO:0000259" key="16">
    <source>
        <dbReference type="PROSITE" id="PS51371"/>
    </source>
</evidence>
<feature type="transmembrane region" description="Helical" evidence="14">
    <location>
        <begin position="77"/>
        <end position="95"/>
    </location>
</feature>
<evidence type="ECO:0000256" key="13">
    <source>
        <dbReference type="ARBA" id="ARBA00023136"/>
    </source>
</evidence>
<keyword evidence="5 14" id="KW-0812">Transmembrane</keyword>
<dbReference type="GO" id="GO:0006508">
    <property type="term" value="P:proteolysis"/>
    <property type="evidence" value="ECO:0007669"/>
    <property type="project" value="UniProtKB-KW"/>
</dbReference>
<keyword evidence="9 14" id="KW-0862">Zinc</keyword>
<keyword evidence="13 14" id="KW-0472">Membrane</keyword>
<feature type="transmembrane region" description="Helical" evidence="14">
    <location>
        <begin position="43"/>
        <end position="65"/>
    </location>
</feature>
<accession>A0ABW7CCE5</accession>
<feature type="transmembrane region" description="Helical" evidence="14">
    <location>
        <begin position="12"/>
        <end position="31"/>
    </location>
</feature>
<feature type="transmembrane region" description="Helical" evidence="14">
    <location>
        <begin position="101"/>
        <end position="123"/>
    </location>
</feature>
<dbReference type="InterPro" id="IPR046342">
    <property type="entry name" value="CBS_dom_sf"/>
</dbReference>
<feature type="domain" description="CBS" evidence="16">
    <location>
        <begin position="311"/>
        <end position="369"/>
    </location>
</feature>
<evidence type="ECO:0000256" key="12">
    <source>
        <dbReference type="ARBA" id="ARBA00023122"/>
    </source>
</evidence>
<evidence type="ECO:0000313" key="18">
    <source>
        <dbReference type="Proteomes" id="UP001604335"/>
    </source>
</evidence>
<evidence type="ECO:0000256" key="9">
    <source>
        <dbReference type="ARBA" id="ARBA00022833"/>
    </source>
</evidence>
<evidence type="ECO:0000256" key="6">
    <source>
        <dbReference type="ARBA" id="ARBA00022723"/>
    </source>
</evidence>
<keyword evidence="3 14" id="KW-1003">Cell membrane</keyword>
<gene>
    <name evidence="17" type="ORF">VPK24_14320</name>
</gene>
<evidence type="ECO:0000256" key="8">
    <source>
        <dbReference type="ARBA" id="ARBA00022801"/>
    </source>
</evidence>
<evidence type="ECO:0000313" key="17">
    <source>
        <dbReference type="EMBL" id="MFG3818819.1"/>
    </source>
</evidence>
<dbReference type="InterPro" id="IPR016483">
    <property type="entry name" value="UCP006404_Pept_M50_CBS"/>
</dbReference>
<evidence type="ECO:0000256" key="14">
    <source>
        <dbReference type="PIRNR" id="PIRNR006404"/>
    </source>
</evidence>
<comment type="caution">
    <text evidence="17">The sequence shown here is derived from an EMBL/GenBank/DDBJ whole genome shotgun (WGS) entry which is preliminary data.</text>
</comment>
<organism evidence="17 18">
    <name type="scientific">Limnothrix redekei LRLZ20PSL1</name>
    <dbReference type="NCBI Taxonomy" id="3112953"/>
    <lineage>
        <taxon>Bacteria</taxon>
        <taxon>Bacillati</taxon>
        <taxon>Cyanobacteriota</taxon>
        <taxon>Cyanophyceae</taxon>
        <taxon>Pseudanabaenales</taxon>
        <taxon>Pseudanabaenaceae</taxon>
        <taxon>Limnothrix</taxon>
    </lineage>
</organism>
<keyword evidence="8 14" id="KW-0378">Hydrolase</keyword>
<dbReference type="InterPro" id="IPR000644">
    <property type="entry name" value="CBS_dom"/>
</dbReference>
<dbReference type="EMBL" id="JAZAQF010000082">
    <property type="protein sequence ID" value="MFG3818819.1"/>
    <property type="molecule type" value="Genomic_DNA"/>
</dbReference>
<keyword evidence="18" id="KW-1185">Reference proteome</keyword>
<dbReference type="Gene3D" id="3.10.580.10">
    <property type="entry name" value="CBS-domain"/>
    <property type="match status" value="1"/>
</dbReference>
<sequence>MQSGWRVGSIFNIPLLVDPSWFLILVWFSAANSVEWANRYPDWGAGLTWLLGLLTALLLFGSVLVHELGHSLAARSQGIAVNSITLFMFGGVAAIDRESKTPGGAMQVAIAGPLVSLSLFILLSAIGRLAPTSPLTILCLNLARINLVLAVFNLIPGLPLDGGQVLKALVWKATGSRFTGVRWAAKAGQAIGWLGISLAAFLILFVPGGLQGWWIGLIGWFCLRNAASYERLTAVQEALVNERVANAQSREFRIVDGHLSLRDFVDNYLLTADRPEYFVAMDGRDRGRIDPENLKTIDHERWPWIRVVDAIEPIDHLSSIADSATLAEAALLMEERQVKRLVVLSPIGSVVGTLDRADLTRQIMQRLKIVINETELKRCKAEHCYPSGFNLGAIARTLAEEMA</sequence>
<evidence type="ECO:0000256" key="7">
    <source>
        <dbReference type="ARBA" id="ARBA00022737"/>
    </source>
</evidence>
<dbReference type="CDD" id="cd06164">
    <property type="entry name" value="S2P-M50_SpoIVFB_CBS"/>
    <property type="match status" value="1"/>
</dbReference>
<dbReference type="PANTHER" id="PTHR39188:SF3">
    <property type="entry name" value="STAGE IV SPORULATION PROTEIN FB"/>
    <property type="match status" value="1"/>
</dbReference>
<dbReference type="InterPro" id="IPR008915">
    <property type="entry name" value="Peptidase_M50"/>
</dbReference>
<dbReference type="Pfam" id="PF02163">
    <property type="entry name" value="Peptidase_M50"/>
    <property type="match status" value="2"/>
</dbReference>
<comment type="subcellular location">
    <subcellularLocation>
        <location evidence="1 14">Cell membrane</location>
        <topology evidence="1 14">Multi-pass membrane protein</topology>
    </subcellularLocation>
</comment>
<keyword evidence="4 14" id="KW-0645">Protease</keyword>
<dbReference type="GO" id="GO:0008233">
    <property type="term" value="F:peptidase activity"/>
    <property type="evidence" value="ECO:0007669"/>
    <property type="project" value="UniProtKB-KW"/>
</dbReference>